<dbReference type="RefSeq" id="WP_102365140.1">
    <property type="nucleotide sequence ID" value="NZ_CP020991.1"/>
</dbReference>
<feature type="domain" description="Immunity protein 63" evidence="1">
    <location>
        <begin position="56"/>
        <end position="135"/>
    </location>
</feature>
<name>A0A2K9P238_9FIRM</name>
<dbReference type="InterPro" id="IPR028952">
    <property type="entry name" value="Imm63"/>
</dbReference>
<keyword evidence="3" id="KW-1185">Reference proteome</keyword>
<sequence length="145" mass="16913">MSEIFDTKTLENHVLSLYTRAVPVMNEDGISMPLNTFFRKNTLNDIQGEFCFADEDGYHYRVLERDILYNDDITKSLSKITYWAIKGAISDAAAIYEAKNRILGQDFRRIMFSKELQYLNAIGKEYAEMAELEYDNILKVNPFRD</sequence>
<accession>A0A2K9P238</accession>
<dbReference type="KEGG" id="mpec:B9O19_00706"/>
<dbReference type="OrthoDB" id="3035888at2"/>
<dbReference type="AlphaFoldDB" id="A0A2K9P238"/>
<dbReference type="EMBL" id="CP020991">
    <property type="protein sequence ID" value="AUO18889.1"/>
    <property type="molecule type" value="Genomic_DNA"/>
</dbReference>
<dbReference type="GeneID" id="98062130"/>
<evidence type="ECO:0000259" key="1">
    <source>
        <dbReference type="Pfam" id="PF15599"/>
    </source>
</evidence>
<evidence type="ECO:0000313" key="2">
    <source>
        <dbReference type="EMBL" id="AUO18889.1"/>
    </source>
</evidence>
<proteinExistence type="predicted"/>
<organism evidence="2 3">
    <name type="scientific">Monoglobus pectinilyticus</name>
    <dbReference type="NCBI Taxonomy" id="1981510"/>
    <lineage>
        <taxon>Bacteria</taxon>
        <taxon>Bacillati</taxon>
        <taxon>Bacillota</taxon>
        <taxon>Clostridia</taxon>
        <taxon>Monoglobales</taxon>
        <taxon>Monoglobaceae</taxon>
        <taxon>Monoglobus</taxon>
    </lineage>
</organism>
<reference evidence="2 3" key="1">
    <citation type="submission" date="2017-04" db="EMBL/GenBank/DDBJ databases">
        <title>Monoglobus pectinilyticus 14 draft genome.</title>
        <authorList>
            <person name="Kim C."/>
            <person name="Rosendale D.I."/>
            <person name="Kelly W.J."/>
            <person name="Tannock G.W."/>
            <person name="Patchett M.L."/>
            <person name="Jordens J.Z."/>
        </authorList>
    </citation>
    <scope>NUCLEOTIDE SEQUENCE [LARGE SCALE GENOMIC DNA]</scope>
    <source>
        <strain evidence="2 3">14</strain>
    </source>
</reference>
<protein>
    <recommendedName>
        <fullName evidence="1">Immunity protein 63 domain-containing protein</fullName>
    </recommendedName>
</protein>
<gene>
    <name evidence="2" type="ORF">B9O19_00706</name>
</gene>
<dbReference type="Pfam" id="PF15599">
    <property type="entry name" value="Imm63"/>
    <property type="match status" value="1"/>
</dbReference>
<dbReference type="Proteomes" id="UP000235589">
    <property type="component" value="Chromosome"/>
</dbReference>
<evidence type="ECO:0000313" key="3">
    <source>
        <dbReference type="Proteomes" id="UP000235589"/>
    </source>
</evidence>